<dbReference type="RefSeq" id="WP_058501576.1">
    <property type="nucleotide sequence ID" value="NZ_CAAAJA010000020.1"/>
</dbReference>
<gene>
    <name evidence="2" type="ORF">Lisr_1222</name>
</gene>
<evidence type="ECO:0000313" key="2">
    <source>
        <dbReference type="EMBL" id="KTD26081.1"/>
    </source>
</evidence>
<dbReference type="STRING" id="454.Lisr_1222"/>
<name>A0A0W0W1D6_9GAMM</name>
<dbReference type="PATRIC" id="fig|454.4.peg.1319"/>
<dbReference type="EMBL" id="LNYH01000058">
    <property type="protein sequence ID" value="KTD26081.1"/>
    <property type="molecule type" value="Genomic_DNA"/>
</dbReference>
<accession>A0A0W0W1D6</accession>
<dbReference type="Pfam" id="PF06097">
    <property type="entry name" value="DUF945"/>
    <property type="match status" value="1"/>
</dbReference>
<keyword evidence="3" id="KW-1185">Reference proteome</keyword>
<comment type="caution">
    <text evidence="2">The sequence shown here is derived from an EMBL/GenBank/DDBJ whole genome shotgun (WGS) entry which is preliminary data.</text>
</comment>
<feature type="region of interest" description="Disordered" evidence="1">
    <location>
        <begin position="415"/>
        <end position="443"/>
    </location>
</feature>
<sequence length="495" mass="55034">MKKIAGLLVILVIVLLGAYYSMGYLTERNVKRTIANLNEVNGLFADIEQYDRGWFTADAMINWNFRVPERVVKTNGQSKTVPAKDYSVQMPLKIYHGPIIFSDTGLHFGLGYAHTDLKLPQNYAKQFDEMFTASSERPKLSLSLFVNYLNKTDVVVGVPSFKLIAKKGDGEFEWLGMSSTTSVSSNLNTVDGEFKIEGFRLSKDKTKIKMGNFSTTYDLYRSSRGLMLGEANLDFPIFTITNDKAKLFEVAGVTLNSKSDVDDDLFNAHLKASLDKVYATGQTYGPGRVEMFLRNLDAEVLAKINAQTAAAQHGTEAEQRQALLSTLPLLPKLFSKGAEFEISALKFTMPQGTIEGHLLLSVPKGEDVNPLAMIQKVTGNGKLSIPEDVLRTFMRESVKQKLLQKPDIQQALVQQMQKNNQASSDENDAAATQTDSSNPPNFDQMVEARVNQNLAVLTQVGALVKQDSYYVIEFKLENGKLTINDKPFNPAMLNF</sequence>
<dbReference type="AlphaFoldDB" id="A0A0W0W1D6"/>
<dbReference type="Proteomes" id="UP000054761">
    <property type="component" value="Unassembled WGS sequence"/>
</dbReference>
<dbReference type="OrthoDB" id="6222832at2"/>
<proteinExistence type="predicted"/>
<reference evidence="2 3" key="1">
    <citation type="submission" date="2015-11" db="EMBL/GenBank/DDBJ databases">
        <title>Genomic analysis of 38 Legionella species identifies large and diverse effector repertoires.</title>
        <authorList>
            <person name="Burstein D."/>
            <person name="Amaro F."/>
            <person name="Zusman T."/>
            <person name="Lifshitz Z."/>
            <person name="Cohen O."/>
            <person name="Gilbert J.A."/>
            <person name="Pupko T."/>
            <person name="Shuman H.A."/>
            <person name="Segal G."/>
        </authorList>
    </citation>
    <scope>NUCLEOTIDE SEQUENCE [LARGE SCALE GENOMIC DNA]</scope>
    <source>
        <strain evidence="2 3">Bercovier 4</strain>
    </source>
</reference>
<feature type="compositionally biased region" description="Polar residues" evidence="1">
    <location>
        <begin position="415"/>
        <end position="441"/>
    </location>
</feature>
<protein>
    <submittedName>
        <fullName evidence="2">Putative membrane protein YdgA-like protein</fullName>
    </submittedName>
</protein>
<evidence type="ECO:0000313" key="3">
    <source>
        <dbReference type="Proteomes" id="UP000054761"/>
    </source>
</evidence>
<organism evidence="2 3">
    <name type="scientific">Legionella israelensis</name>
    <dbReference type="NCBI Taxonomy" id="454"/>
    <lineage>
        <taxon>Bacteria</taxon>
        <taxon>Pseudomonadati</taxon>
        <taxon>Pseudomonadota</taxon>
        <taxon>Gammaproteobacteria</taxon>
        <taxon>Legionellales</taxon>
        <taxon>Legionellaceae</taxon>
        <taxon>Legionella</taxon>
    </lineage>
</organism>
<evidence type="ECO:0000256" key="1">
    <source>
        <dbReference type="SAM" id="MobiDB-lite"/>
    </source>
</evidence>
<dbReference type="InterPro" id="IPR010352">
    <property type="entry name" value="DUF945"/>
</dbReference>